<dbReference type="Proteomes" id="UP000051673">
    <property type="component" value="Unassembled WGS sequence"/>
</dbReference>
<proteinExistence type="predicted"/>
<dbReference type="RefSeq" id="WP_057788033.1">
    <property type="nucleotide sequence ID" value="NZ_JQCD01000024.1"/>
</dbReference>
<dbReference type="EMBL" id="JQCD01000024">
    <property type="protein sequence ID" value="KRN77086.1"/>
    <property type="molecule type" value="Genomic_DNA"/>
</dbReference>
<evidence type="ECO:0000313" key="1">
    <source>
        <dbReference type="EMBL" id="KRN77086.1"/>
    </source>
</evidence>
<reference evidence="1 2" key="1">
    <citation type="journal article" date="2015" name="Genome Announc.">
        <title>Expanding the biotechnology potential of lactobacilli through comparative genomics of 213 strains and associated genera.</title>
        <authorList>
            <person name="Sun Z."/>
            <person name="Harris H.M."/>
            <person name="McCann A."/>
            <person name="Guo C."/>
            <person name="Argimon S."/>
            <person name="Zhang W."/>
            <person name="Yang X."/>
            <person name="Jeffery I.B."/>
            <person name="Cooney J.C."/>
            <person name="Kagawa T.F."/>
            <person name="Liu W."/>
            <person name="Song Y."/>
            <person name="Salvetti E."/>
            <person name="Wrobel A."/>
            <person name="Rasinkangas P."/>
            <person name="Parkhill J."/>
            <person name="Rea M.C."/>
            <person name="O'Sullivan O."/>
            <person name="Ritari J."/>
            <person name="Douillard F.P."/>
            <person name="Paul Ross R."/>
            <person name="Yang R."/>
            <person name="Briner A.E."/>
            <person name="Felis G.E."/>
            <person name="de Vos W.M."/>
            <person name="Barrangou R."/>
            <person name="Klaenhammer T.R."/>
            <person name="Caufield P.W."/>
            <person name="Cui Y."/>
            <person name="Zhang H."/>
            <person name="O'Toole P.W."/>
        </authorList>
    </citation>
    <scope>NUCLEOTIDE SEQUENCE [LARGE SCALE GENOMIC DNA]</scope>
    <source>
        <strain evidence="1 2">DSM 20014</strain>
    </source>
</reference>
<keyword evidence="2" id="KW-1185">Reference proteome</keyword>
<organism evidence="1 2">
    <name type="scientific">Weissella minor</name>
    <dbReference type="NCBI Taxonomy" id="1620"/>
    <lineage>
        <taxon>Bacteria</taxon>
        <taxon>Bacillati</taxon>
        <taxon>Bacillota</taxon>
        <taxon>Bacilli</taxon>
        <taxon>Lactobacillales</taxon>
        <taxon>Lactobacillaceae</taxon>
        <taxon>Weissella</taxon>
    </lineage>
</organism>
<accession>A0A0R2JIG5</accession>
<dbReference type="PATRIC" id="fig|1620.3.peg.608"/>
<comment type="caution">
    <text evidence="1">The sequence shown here is derived from an EMBL/GenBank/DDBJ whole genome shotgun (WGS) entry which is preliminary data.</text>
</comment>
<evidence type="ECO:0000313" key="2">
    <source>
        <dbReference type="Proteomes" id="UP000051673"/>
    </source>
</evidence>
<dbReference type="STRING" id="1620.IV67_GL000601"/>
<protein>
    <submittedName>
        <fullName evidence="1">Uncharacterized protein</fullName>
    </submittedName>
</protein>
<dbReference type="AlphaFoldDB" id="A0A0R2JIG5"/>
<name>A0A0R2JIG5_9LACO</name>
<gene>
    <name evidence="1" type="ORF">IV67_GL000601</name>
</gene>
<sequence length="169" mass="19531">MKTYLAKLLIVNSKVDLAKQQDYILKFENVMTVPYDSTAYYKAIQVNGKFRNLFESTNAHPFILDTCDFKQVIELALKHGDIRKITIETTNGDEVYEDVINEELKYIIDGTENLPLLNFKDEQNIENIYLITKTYSFSLTRLGILKCIYTNENNLIDVLKIMNSVITDA</sequence>